<name>A0ABV1ADT4_9TELE</name>
<dbReference type="EMBL" id="JAHRIP010090014">
    <property type="protein sequence ID" value="MEQ2316733.1"/>
    <property type="molecule type" value="Genomic_DNA"/>
</dbReference>
<evidence type="ECO:0000313" key="3">
    <source>
        <dbReference type="Proteomes" id="UP001469553"/>
    </source>
</evidence>
<protein>
    <submittedName>
        <fullName evidence="2">Uncharacterized protein</fullName>
    </submittedName>
</protein>
<feature type="region of interest" description="Disordered" evidence="1">
    <location>
        <begin position="72"/>
        <end position="111"/>
    </location>
</feature>
<feature type="compositionally biased region" description="Basic and acidic residues" evidence="1">
    <location>
        <begin position="96"/>
        <end position="106"/>
    </location>
</feature>
<accession>A0ABV1ADT4</accession>
<gene>
    <name evidence="2" type="ORF">AMECASPLE_035653</name>
</gene>
<sequence length="128" mass="14729">MAFERDRSGEAQHADVFCWQKDINSSNWIQECHKITQSYAQDKYEWSTVCVPGDFIHEWGKLRYKNCLTVSPSPRRHKRCSRETPCKDAVSQPGRKRAETAADRTSRPATAPELTFCSQSECTFNPRG</sequence>
<proteinExistence type="predicted"/>
<comment type="caution">
    <text evidence="2">The sequence shown here is derived from an EMBL/GenBank/DDBJ whole genome shotgun (WGS) entry which is preliminary data.</text>
</comment>
<evidence type="ECO:0000256" key="1">
    <source>
        <dbReference type="SAM" id="MobiDB-lite"/>
    </source>
</evidence>
<evidence type="ECO:0000313" key="2">
    <source>
        <dbReference type="EMBL" id="MEQ2316733.1"/>
    </source>
</evidence>
<dbReference type="Proteomes" id="UP001469553">
    <property type="component" value="Unassembled WGS sequence"/>
</dbReference>
<keyword evidence="3" id="KW-1185">Reference proteome</keyword>
<reference evidence="2 3" key="1">
    <citation type="submission" date="2021-06" db="EMBL/GenBank/DDBJ databases">
        <authorList>
            <person name="Palmer J.M."/>
        </authorList>
    </citation>
    <scope>NUCLEOTIDE SEQUENCE [LARGE SCALE GENOMIC DNA]</scope>
    <source>
        <strain evidence="2 3">AS_MEX2019</strain>
        <tissue evidence="2">Muscle</tissue>
    </source>
</reference>
<organism evidence="2 3">
    <name type="scientific">Ameca splendens</name>
    <dbReference type="NCBI Taxonomy" id="208324"/>
    <lineage>
        <taxon>Eukaryota</taxon>
        <taxon>Metazoa</taxon>
        <taxon>Chordata</taxon>
        <taxon>Craniata</taxon>
        <taxon>Vertebrata</taxon>
        <taxon>Euteleostomi</taxon>
        <taxon>Actinopterygii</taxon>
        <taxon>Neopterygii</taxon>
        <taxon>Teleostei</taxon>
        <taxon>Neoteleostei</taxon>
        <taxon>Acanthomorphata</taxon>
        <taxon>Ovalentaria</taxon>
        <taxon>Atherinomorphae</taxon>
        <taxon>Cyprinodontiformes</taxon>
        <taxon>Goodeidae</taxon>
        <taxon>Ameca</taxon>
    </lineage>
</organism>